<dbReference type="EMBL" id="LN899824">
    <property type="protein sequence ID" value="CUV30139.1"/>
    <property type="molecule type" value="Genomic_DNA"/>
</dbReference>
<keyword evidence="1 3" id="KW-0812">Transmembrane</keyword>
<reference evidence="4" key="3">
    <citation type="submission" date="2018-01" db="EMBL/GenBank/DDBJ databases">
        <title>Raltonia solanacearum P824 infects blueberry.</title>
        <authorList>
            <person name="Bocsanczy A.M."/>
            <person name="Norman D.J."/>
        </authorList>
    </citation>
    <scope>NUCLEOTIDE SEQUENCE [LARGE SCALE GENOMIC DNA]</scope>
    <source>
        <strain evidence="4">P824</strain>
    </source>
</reference>
<gene>
    <name evidence="2" type="ORF">RSP824_18560</name>
    <name evidence="3" type="ORF">RUN1985_v1_600017</name>
</gene>
<evidence type="ECO:0000313" key="4">
    <source>
        <dbReference type="Proteomes" id="UP000262427"/>
    </source>
</evidence>
<proteinExistence type="predicted"/>
<reference evidence="3" key="1">
    <citation type="submission" date="2015-10" db="EMBL/GenBank/DDBJ databases">
        <authorList>
            <person name="Gilbert D.G."/>
        </authorList>
    </citation>
    <scope>NUCLEOTIDE SEQUENCE</scope>
    <source>
        <strain evidence="3">Phyl III-seqv23</strain>
    </source>
</reference>
<accession>A0A0K1ZQE1</accession>
<evidence type="ECO:0000313" key="3">
    <source>
        <dbReference type="EMBL" id="CUV30139.1"/>
    </source>
</evidence>
<sequence length="174" mass="18930">MKLHPTTVTFDDVSQRIYHPATRYHPETTSFNFTANGKREYAVSIEGNVKVQNGMTVTALLGEPGNWQTLRGWVDHETGTISGIRPPSLTVLHAALCVLPIALTPMYVMPLFGVGEWEPRAALSVIFGMAVLLAVFNLSRAWKARTALKMLRGLKSVDTAQQAVVSAEAGHDGA</sequence>
<reference evidence="2" key="2">
    <citation type="submission" date="2018-01" db="EMBL/GenBank/DDBJ databases">
        <title>Ralstonia pseudosolanacearum P824 infects blueberry.</title>
        <authorList>
            <person name="Bocsanczy A.M."/>
            <person name="Norman D.J."/>
        </authorList>
    </citation>
    <scope>NUCLEOTIDE SEQUENCE</scope>
    <source>
        <strain evidence="2">P824</strain>
    </source>
</reference>
<feature type="transmembrane region" description="Helical" evidence="1">
    <location>
        <begin position="121"/>
        <end position="142"/>
    </location>
</feature>
<keyword evidence="1" id="KW-0472">Membrane</keyword>
<keyword evidence="1" id="KW-1133">Transmembrane helix</keyword>
<evidence type="ECO:0000256" key="1">
    <source>
        <dbReference type="SAM" id="Phobius"/>
    </source>
</evidence>
<dbReference type="Proteomes" id="UP000262427">
    <property type="component" value="Chromosome MP"/>
</dbReference>
<dbReference type="EMBL" id="CP025742">
    <property type="protein sequence ID" value="AYA48477.1"/>
    <property type="molecule type" value="Genomic_DNA"/>
</dbReference>
<name>A0A0K1ZQE1_RALSL</name>
<protein>
    <submittedName>
        <fullName evidence="3">Putative transmembrane protein</fullName>
    </submittedName>
</protein>
<dbReference type="PATRIC" id="fig|305.92.peg.3754"/>
<organism evidence="3">
    <name type="scientific">Ralstonia solanacearum</name>
    <name type="common">Pseudomonas solanacearum</name>
    <dbReference type="NCBI Taxonomy" id="305"/>
    <lineage>
        <taxon>Bacteria</taxon>
        <taxon>Pseudomonadati</taxon>
        <taxon>Pseudomonadota</taxon>
        <taxon>Betaproteobacteria</taxon>
        <taxon>Burkholderiales</taxon>
        <taxon>Burkholderiaceae</taxon>
        <taxon>Ralstonia</taxon>
        <taxon>Ralstonia solanacearum species complex</taxon>
    </lineage>
</organism>
<evidence type="ECO:0000313" key="2">
    <source>
        <dbReference type="EMBL" id="AYA48477.1"/>
    </source>
</evidence>
<feature type="transmembrane region" description="Helical" evidence="1">
    <location>
        <begin position="89"/>
        <end position="109"/>
    </location>
</feature>
<dbReference type="AlphaFoldDB" id="A0A0K1ZQE1"/>